<keyword evidence="2" id="KW-1185">Reference proteome</keyword>
<dbReference type="Proteomes" id="UP001060085">
    <property type="component" value="Linkage Group LG03"/>
</dbReference>
<protein>
    <submittedName>
        <fullName evidence="1">Uncharacterized protein</fullName>
    </submittedName>
</protein>
<proteinExistence type="predicted"/>
<comment type="caution">
    <text evidence="1">The sequence shown here is derived from an EMBL/GenBank/DDBJ whole genome shotgun (WGS) entry which is preliminary data.</text>
</comment>
<accession>A0ACC0BN46</accession>
<dbReference type="EMBL" id="CM044703">
    <property type="protein sequence ID" value="KAI5674043.1"/>
    <property type="molecule type" value="Genomic_DNA"/>
</dbReference>
<evidence type="ECO:0000313" key="2">
    <source>
        <dbReference type="Proteomes" id="UP001060085"/>
    </source>
</evidence>
<sequence>MKDFEGIEIPPNSFLIDCLASISGVALAIFEEEQKIDYKEKEKLSISDKEIVKNKENNRKRIKSNGSYSFDEKPPNPNKQRLISKGLSPRNRGICIREPLMNNGRDQHEENLIIKNAAETESTDNQECQTKKSKKLMGPNLPLDFPMEFREALEELGKGKSSIKELKLIIQKGLYARECGNYRVDIIEPSLKRGKVSLRRWIMKKKIGKESIINILTGKSWNGIVNRNCLVERDIIQVWSARVDEQICFLLVKL</sequence>
<organism evidence="1 2">
    <name type="scientific">Catharanthus roseus</name>
    <name type="common">Madagascar periwinkle</name>
    <name type="synonym">Vinca rosea</name>
    <dbReference type="NCBI Taxonomy" id="4058"/>
    <lineage>
        <taxon>Eukaryota</taxon>
        <taxon>Viridiplantae</taxon>
        <taxon>Streptophyta</taxon>
        <taxon>Embryophyta</taxon>
        <taxon>Tracheophyta</taxon>
        <taxon>Spermatophyta</taxon>
        <taxon>Magnoliopsida</taxon>
        <taxon>eudicotyledons</taxon>
        <taxon>Gunneridae</taxon>
        <taxon>Pentapetalae</taxon>
        <taxon>asterids</taxon>
        <taxon>lamiids</taxon>
        <taxon>Gentianales</taxon>
        <taxon>Apocynaceae</taxon>
        <taxon>Rauvolfioideae</taxon>
        <taxon>Vinceae</taxon>
        <taxon>Catharanthinae</taxon>
        <taxon>Catharanthus</taxon>
    </lineage>
</organism>
<name>A0ACC0BN46_CATRO</name>
<evidence type="ECO:0000313" key="1">
    <source>
        <dbReference type="EMBL" id="KAI5674043.1"/>
    </source>
</evidence>
<reference evidence="2" key="1">
    <citation type="journal article" date="2023" name="Nat. Plants">
        <title>Single-cell RNA sequencing provides a high-resolution roadmap for understanding the multicellular compartmentation of specialized metabolism.</title>
        <authorList>
            <person name="Sun S."/>
            <person name="Shen X."/>
            <person name="Li Y."/>
            <person name="Li Y."/>
            <person name="Wang S."/>
            <person name="Li R."/>
            <person name="Zhang H."/>
            <person name="Shen G."/>
            <person name="Guo B."/>
            <person name="Wei J."/>
            <person name="Xu J."/>
            <person name="St-Pierre B."/>
            <person name="Chen S."/>
            <person name="Sun C."/>
        </authorList>
    </citation>
    <scope>NUCLEOTIDE SEQUENCE [LARGE SCALE GENOMIC DNA]</scope>
</reference>
<gene>
    <name evidence="1" type="ORF">M9H77_14407</name>
</gene>